<dbReference type="InterPro" id="IPR047647">
    <property type="entry name" value="ISAs1_transpos"/>
</dbReference>
<proteinExistence type="predicted"/>
<dbReference type="KEGG" id="pqu:IG609_013610"/>
<name>A0A9Q2ESI2_9GAMM</name>
<dbReference type="EMBL" id="CP065177">
    <property type="protein sequence ID" value="URG47842.1"/>
    <property type="molecule type" value="Genomic_DNA"/>
</dbReference>
<sequence length="93" mass="9812">MQAVSSRVKVELIAIDGKALCSSHNRGDRQSTIHIVSAFAIANKVALGQVKIDAKSNKITAIPELLALLDMRGCLISIDGDGLPDRDSGPGCR</sequence>
<accession>A0A9Q2ESI2</accession>
<dbReference type="Proteomes" id="UP000806577">
    <property type="component" value="Chromosome"/>
</dbReference>
<evidence type="ECO:0000313" key="1">
    <source>
        <dbReference type="EMBL" id="URG47842.1"/>
    </source>
</evidence>
<keyword evidence="2" id="KW-1185">Reference proteome</keyword>
<gene>
    <name evidence="1" type="ORF">IG609_013610</name>
</gene>
<protein>
    <submittedName>
        <fullName evidence="1">ISAs1 family transposase</fullName>
    </submittedName>
</protein>
<dbReference type="AlphaFoldDB" id="A0A9Q2ESI2"/>
<organism evidence="1 2">
    <name type="scientific">Pectobacterium quasiaquaticum</name>
    <dbReference type="NCBI Taxonomy" id="2774015"/>
    <lineage>
        <taxon>Bacteria</taxon>
        <taxon>Pseudomonadati</taxon>
        <taxon>Pseudomonadota</taxon>
        <taxon>Gammaproteobacteria</taxon>
        <taxon>Enterobacterales</taxon>
        <taxon>Pectobacteriaceae</taxon>
        <taxon>Pectobacterium</taxon>
    </lineage>
</organism>
<dbReference type="PANTHER" id="PTHR30298:SF0">
    <property type="entry name" value="PROTEIN YBFL-RELATED"/>
    <property type="match status" value="1"/>
</dbReference>
<reference evidence="1 2" key="1">
    <citation type="journal article" date="2021" name="Int. J. Syst. Evol. Microbiol.">
        <title>&lt;i&gt;Pectobacterium quasiaquaticum&lt;/i&gt; sp. nov., isolated from waterways.</title>
        <authorList>
            <person name="Ben Moussa H."/>
            <person name="Pedron J."/>
            <person name="Bertrand C."/>
            <person name="Hecquet A."/>
            <person name="Barny M.A."/>
        </authorList>
    </citation>
    <scope>NUCLEOTIDE SEQUENCE [LARGE SCALE GENOMIC DNA]</scope>
    <source>
        <strain evidence="1 2">A477-S1-J17</strain>
    </source>
</reference>
<dbReference type="InterPro" id="IPR051698">
    <property type="entry name" value="Transposase_11-like"/>
</dbReference>
<evidence type="ECO:0000313" key="2">
    <source>
        <dbReference type="Proteomes" id="UP000806577"/>
    </source>
</evidence>
<dbReference type="PANTHER" id="PTHR30298">
    <property type="entry name" value="H REPEAT-ASSOCIATED PREDICTED TRANSPOSASE"/>
    <property type="match status" value="1"/>
</dbReference>
<dbReference type="NCBIfam" id="NF033564">
    <property type="entry name" value="transpos_ISAs1"/>
    <property type="match status" value="1"/>
</dbReference>